<proteinExistence type="predicted"/>
<keyword evidence="3" id="KW-1185">Reference proteome</keyword>
<dbReference type="AlphaFoldDB" id="A0AAV7QSX6"/>
<name>A0AAV7QSX6_PLEWA</name>
<dbReference type="EMBL" id="JANPWB010000010">
    <property type="protein sequence ID" value="KAJ1143607.1"/>
    <property type="molecule type" value="Genomic_DNA"/>
</dbReference>
<evidence type="ECO:0000313" key="2">
    <source>
        <dbReference type="EMBL" id="KAJ1143607.1"/>
    </source>
</evidence>
<comment type="caution">
    <text evidence="2">The sequence shown here is derived from an EMBL/GenBank/DDBJ whole genome shotgun (WGS) entry which is preliminary data.</text>
</comment>
<accession>A0AAV7QSX6</accession>
<gene>
    <name evidence="2" type="ORF">NDU88_009913</name>
</gene>
<evidence type="ECO:0000256" key="1">
    <source>
        <dbReference type="SAM" id="MobiDB-lite"/>
    </source>
</evidence>
<sequence>MGFLGAWPGHSIRWPLRASAPGRDDPGGTTGARRQPDKPPCQRTSTSAAAATQIYAWGPRRSGTEGRKLTTRPRPTKPARGAESRLRAAGDGAPATARRQLSRPRGLREPLRPAPACPQRRKHPRTFGSLRGDVTER</sequence>
<dbReference type="Proteomes" id="UP001066276">
    <property type="component" value="Chromosome 6"/>
</dbReference>
<protein>
    <submittedName>
        <fullName evidence="2">Uncharacterized protein</fullName>
    </submittedName>
</protein>
<feature type="region of interest" description="Disordered" evidence="1">
    <location>
        <begin position="1"/>
        <end position="137"/>
    </location>
</feature>
<reference evidence="2" key="1">
    <citation type="journal article" date="2022" name="bioRxiv">
        <title>Sequencing and chromosome-scale assembly of the giantPleurodeles waltlgenome.</title>
        <authorList>
            <person name="Brown T."/>
            <person name="Elewa A."/>
            <person name="Iarovenko S."/>
            <person name="Subramanian E."/>
            <person name="Araus A.J."/>
            <person name="Petzold A."/>
            <person name="Susuki M."/>
            <person name="Suzuki K.-i.T."/>
            <person name="Hayashi T."/>
            <person name="Toyoda A."/>
            <person name="Oliveira C."/>
            <person name="Osipova E."/>
            <person name="Leigh N.D."/>
            <person name="Simon A."/>
            <person name="Yun M.H."/>
        </authorList>
    </citation>
    <scope>NUCLEOTIDE SEQUENCE</scope>
    <source>
        <strain evidence="2">20211129_DDA</strain>
        <tissue evidence="2">Liver</tissue>
    </source>
</reference>
<organism evidence="2 3">
    <name type="scientific">Pleurodeles waltl</name>
    <name type="common">Iberian ribbed newt</name>
    <dbReference type="NCBI Taxonomy" id="8319"/>
    <lineage>
        <taxon>Eukaryota</taxon>
        <taxon>Metazoa</taxon>
        <taxon>Chordata</taxon>
        <taxon>Craniata</taxon>
        <taxon>Vertebrata</taxon>
        <taxon>Euteleostomi</taxon>
        <taxon>Amphibia</taxon>
        <taxon>Batrachia</taxon>
        <taxon>Caudata</taxon>
        <taxon>Salamandroidea</taxon>
        <taxon>Salamandridae</taxon>
        <taxon>Pleurodelinae</taxon>
        <taxon>Pleurodeles</taxon>
    </lineage>
</organism>
<evidence type="ECO:0000313" key="3">
    <source>
        <dbReference type="Proteomes" id="UP001066276"/>
    </source>
</evidence>